<sequence length="562" mass="63910">MAGQSELTYQMRYIYKDKSGKSAKLPKQSVIKDSTLLTDEVQSTVDQIHEAGFLLASVDSISLKSRQALVYFSLGERYHWIHLSVDALPKSLRGKVDLKLNSYHHKPVSLRAFAQLKERILAYAENVGYPFAKIGLQDISMDSVNLSAKLIYESGPLITFDSLMVSGDVKVKNRFLLNYLKFKSGEVFNQQKIDRIPKGLLSLAFLRLKGAPVVSFQYDKAFVQLHFEKQKANKIDGLIGFTTKGTQNRKLQLTGQFLLELNNLFASGKKLFINWQQFKSQSQSLSITYNHPSLLNTPLDVGFHFSLFKEDSSFQNIRRKLSIGHRTSAAGTISFNSELLTSTRLRRDTVDVAPLDSLHFMDSRYLNYGVSYELNHVDDQGMPRKGFTLGLAGMVGNKKILVDPNQYSVEQKNLKSVQFALESFFQSYYPLGRYSVLMASIKSGKLFGKQLYLNDFFRLGGLKTIRGFNENLFFASGYVIGSLEERFYFANQSMFFLFLDWAYITQKYQVYKTTDYPFGFGSGISFETKNGVFSFVYALGKSKQQALDFKTSKVHIGYTSRF</sequence>
<dbReference type="InterPro" id="IPR039910">
    <property type="entry name" value="D15-like"/>
</dbReference>
<dbReference type="EMBL" id="JBDKWZ010000001">
    <property type="protein sequence ID" value="MEN7546909.1"/>
    <property type="molecule type" value="Genomic_DNA"/>
</dbReference>
<dbReference type="PANTHER" id="PTHR12815">
    <property type="entry name" value="SORTING AND ASSEMBLY MACHINERY SAMM50 PROTEIN FAMILY MEMBER"/>
    <property type="match status" value="1"/>
</dbReference>
<keyword evidence="2" id="KW-0812">Transmembrane</keyword>
<dbReference type="AlphaFoldDB" id="A0AAW9S1W8"/>
<evidence type="ECO:0000313" key="4">
    <source>
        <dbReference type="Proteomes" id="UP001403385"/>
    </source>
</evidence>
<dbReference type="Gene3D" id="2.40.160.50">
    <property type="entry name" value="membrane protein fhac: a member of the omp85/tpsb transporter family"/>
    <property type="match status" value="1"/>
</dbReference>
<protein>
    <recommendedName>
        <fullName evidence="5">Bacterial surface antigen (D15) domain-containing protein</fullName>
    </recommendedName>
</protein>
<comment type="caution">
    <text evidence="3">The sequence shown here is derived from an EMBL/GenBank/DDBJ whole genome shotgun (WGS) entry which is preliminary data.</text>
</comment>
<proteinExistence type="predicted"/>
<reference evidence="3 4" key="1">
    <citation type="submission" date="2024-04" db="EMBL/GenBank/DDBJ databases">
        <title>Novel genus in family Flammeovirgaceae.</title>
        <authorList>
            <person name="Nguyen T.H."/>
            <person name="Vuong T.Q."/>
            <person name="Le H."/>
            <person name="Kim S.-G."/>
        </authorList>
    </citation>
    <scope>NUCLEOTIDE SEQUENCE [LARGE SCALE GENOMIC DNA]</scope>
    <source>
        <strain evidence="3 4">JCM 23209</strain>
    </source>
</reference>
<gene>
    <name evidence="3" type="ORF">AAG747_03245</name>
</gene>
<organism evidence="3 4">
    <name type="scientific">Rapidithrix thailandica</name>
    <dbReference type="NCBI Taxonomy" id="413964"/>
    <lineage>
        <taxon>Bacteria</taxon>
        <taxon>Pseudomonadati</taxon>
        <taxon>Bacteroidota</taxon>
        <taxon>Cytophagia</taxon>
        <taxon>Cytophagales</taxon>
        <taxon>Flammeovirgaceae</taxon>
        <taxon>Rapidithrix</taxon>
    </lineage>
</organism>
<evidence type="ECO:0000313" key="3">
    <source>
        <dbReference type="EMBL" id="MEN7546909.1"/>
    </source>
</evidence>
<evidence type="ECO:0008006" key="5">
    <source>
        <dbReference type="Google" id="ProtNLM"/>
    </source>
</evidence>
<dbReference type="PANTHER" id="PTHR12815:SF18">
    <property type="entry name" value="SORTING AND ASSEMBLY MACHINERY COMPONENT 50 HOMOLOG"/>
    <property type="match status" value="1"/>
</dbReference>
<evidence type="ECO:0000256" key="1">
    <source>
        <dbReference type="ARBA" id="ARBA00022452"/>
    </source>
</evidence>
<name>A0AAW9S1W8_9BACT</name>
<keyword evidence="1" id="KW-0472">Membrane</keyword>
<dbReference type="Proteomes" id="UP001403385">
    <property type="component" value="Unassembled WGS sequence"/>
</dbReference>
<evidence type="ECO:0000256" key="2">
    <source>
        <dbReference type="ARBA" id="ARBA00022692"/>
    </source>
</evidence>
<keyword evidence="4" id="KW-1185">Reference proteome</keyword>
<dbReference type="RefSeq" id="WP_346819687.1">
    <property type="nucleotide sequence ID" value="NZ_JBDKWZ010000001.1"/>
</dbReference>
<accession>A0AAW9S1W8</accession>
<keyword evidence="1" id="KW-1134">Transmembrane beta strand</keyword>